<dbReference type="OrthoDB" id="5835829at2759"/>
<evidence type="ECO:0000256" key="2">
    <source>
        <dbReference type="ARBA" id="ARBA00022676"/>
    </source>
</evidence>
<evidence type="ECO:0000256" key="3">
    <source>
        <dbReference type="ARBA" id="ARBA00022679"/>
    </source>
</evidence>
<dbReference type="CDD" id="cd03784">
    <property type="entry name" value="GT1_Gtf-like"/>
    <property type="match status" value="1"/>
</dbReference>
<dbReference type="InterPro" id="IPR050481">
    <property type="entry name" value="UDP-glycosyltransf_plant"/>
</dbReference>
<reference evidence="6" key="1">
    <citation type="submission" date="2020-03" db="EMBL/GenBank/DDBJ databases">
        <title>A high-quality chromosome-level genome assembly of a woody plant with both climbing and erect habits, Rhamnella rubrinervis.</title>
        <authorList>
            <person name="Lu Z."/>
            <person name="Yang Y."/>
            <person name="Zhu X."/>
            <person name="Sun Y."/>
        </authorList>
    </citation>
    <scope>NUCLEOTIDE SEQUENCE</scope>
    <source>
        <strain evidence="6">BYM</strain>
        <tissue evidence="6">Leaf</tissue>
    </source>
</reference>
<dbReference type="InterPro" id="IPR035595">
    <property type="entry name" value="UDP_glycos_trans_CS"/>
</dbReference>
<keyword evidence="2 4" id="KW-0328">Glycosyltransferase</keyword>
<dbReference type="Gene3D" id="3.40.50.2000">
    <property type="entry name" value="Glycogen Phosphorylase B"/>
    <property type="match status" value="2"/>
</dbReference>
<evidence type="ECO:0000256" key="1">
    <source>
        <dbReference type="ARBA" id="ARBA00009995"/>
    </source>
</evidence>
<evidence type="ECO:0000313" key="6">
    <source>
        <dbReference type="EMBL" id="KAF3444165.1"/>
    </source>
</evidence>
<dbReference type="AlphaFoldDB" id="A0A8K0H236"/>
<keyword evidence="7" id="KW-1185">Reference proteome</keyword>
<sequence>MEKSANLVFIPLPFMSHLSPAIELSKLMVTRHDHLSITIILMNPPFADLKTQNKLQSLAASPPMLDRISFILLPQNYTTSETNPHELATSLVEHSKPQVKDALTKLNSSRLAGFIMDFVCLSMIDVANEFGVPAYMFYTVSSGFVSLMFHLQALRDHLNIDPTGVKDDPDSELVLPSFVNSVPSRVMPDFMLDKGAFTYYLNQFRRMREEAKGCVVNTVMELESHAVRHLFDDVSMPVYTVGPLLDLVIDDGNDSDLIKWLDDQPPLSVVFLCFGHLGSFRERQVKEIAHALESCGIRFVWSLRQSPSSDGPNDVSSGADSMEEFLNRTAGIGKIIDWAPQVKILSHPAIGGFVSHCGWNSILESVWFGVPIATWPLYGEQQFNAFEMVRELGLAVEIKLDYFMSEERENDQAVVNCQAIEAGIRRVMEHDSDVRKRVKDISEISRKAVMDGGSSWKSLGGFVNDVLDSTP</sequence>
<evidence type="ECO:0000313" key="7">
    <source>
        <dbReference type="Proteomes" id="UP000796880"/>
    </source>
</evidence>
<dbReference type="PROSITE" id="PS00375">
    <property type="entry name" value="UDPGT"/>
    <property type="match status" value="1"/>
</dbReference>
<dbReference type="Pfam" id="PF00201">
    <property type="entry name" value="UDPGT"/>
    <property type="match status" value="1"/>
</dbReference>
<dbReference type="FunFam" id="3.40.50.2000:FF:000056">
    <property type="entry name" value="Glycosyltransferase"/>
    <property type="match status" value="1"/>
</dbReference>
<dbReference type="InterPro" id="IPR002213">
    <property type="entry name" value="UDP_glucos_trans"/>
</dbReference>
<dbReference type="Proteomes" id="UP000796880">
    <property type="component" value="Unassembled WGS sequence"/>
</dbReference>
<keyword evidence="3 4" id="KW-0808">Transferase</keyword>
<evidence type="ECO:0000256" key="5">
    <source>
        <dbReference type="RuleBase" id="RU362057"/>
    </source>
</evidence>
<organism evidence="6 7">
    <name type="scientific">Rhamnella rubrinervis</name>
    <dbReference type="NCBI Taxonomy" id="2594499"/>
    <lineage>
        <taxon>Eukaryota</taxon>
        <taxon>Viridiplantae</taxon>
        <taxon>Streptophyta</taxon>
        <taxon>Embryophyta</taxon>
        <taxon>Tracheophyta</taxon>
        <taxon>Spermatophyta</taxon>
        <taxon>Magnoliopsida</taxon>
        <taxon>eudicotyledons</taxon>
        <taxon>Gunneridae</taxon>
        <taxon>Pentapetalae</taxon>
        <taxon>rosids</taxon>
        <taxon>fabids</taxon>
        <taxon>Rosales</taxon>
        <taxon>Rhamnaceae</taxon>
        <taxon>rhamnoid group</taxon>
        <taxon>Rhamneae</taxon>
        <taxon>Rhamnella</taxon>
    </lineage>
</organism>
<dbReference type="EMBL" id="VOIH02000006">
    <property type="protein sequence ID" value="KAF3444165.1"/>
    <property type="molecule type" value="Genomic_DNA"/>
</dbReference>
<accession>A0A8K0H236</accession>
<gene>
    <name evidence="6" type="ORF">FNV43_RR13855</name>
</gene>
<evidence type="ECO:0000256" key="4">
    <source>
        <dbReference type="RuleBase" id="RU003718"/>
    </source>
</evidence>
<dbReference type="EC" id="2.4.1.-" evidence="5"/>
<comment type="similarity">
    <text evidence="1 4">Belongs to the UDP-glycosyltransferase family.</text>
</comment>
<protein>
    <recommendedName>
        <fullName evidence="5">Glycosyltransferase</fullName>
        <ecNumber evidence="5">2.4.1.-</ecNumber>
    </recommendedName>
</protein>
<comment type="caution">
    <text evidence="6">The sequence shown here is derived from an EMBL/GenBank/DDBJ whole genome shotgun (WGS) entry which is preliminary data.</text>
</comment>
<dbReference type="PANTHER" id="PTHR48048">
    <property type="entry name" value="GLYCOSYLTRANSFERASE"/>
    <property type="match status" value="1"/>
</dbReference>
<proteinExistence type="inferred from homology"/>
<name>A0A8K0H236_9ROSA</name>
<dbReference type="PANTHER" id="PTHR48048:SF45">
    <property type="entry name" value="GLYCOSYLTRANSFERASE"/>
    <property type="match status" value="1"/>
</dbReference>
<dbReference type="GO" id="GO:0035251">
    <property type="term" value="F:UDP-glucosyltransferase activity"/>
    <property type="evidence" value="ECO:0007669"/>
    <property type="project" value="InterPro"/>
</dbReference>
<dbReference type="SUPFAM" id="SSF53756">
    <property type="entry name" value="UDP-Glycosyltransferase/glycogen phosphorylase"/>
    <property type="match status" value="1"/>
</dbReference>